<dbReference type="SMART" id="SM00331">
    <property type="entry name" value="PP2C_SIG"/>
    <property type="match status" value="1"/>
</dbReference>
<dbReference type="NCBIfam" id="TIGR02865">
    <property type="entry name" value="spore_II_E"/>
    <property type="match status" value="1"/>
</dbReference>
<dbReference type="InterPro" id="IPR014221">
    <property type="entry name" value="SpoII_E"/>
</dbReference>
<dbReference type="SMART" id="SM00332">
    <property type="entry name" value="PP2Cc"/>
    <property type="match status" value="1"/>
</dbReference>
<keyword evidence="2" id="KW-1133">Transmembrane helix</keyword>
<dbReference type="Proteomes" id="UP000182762">
    <property type="component" value="Unassembled WGS sequence"/>
</dbReference>
<evidence type="ECO:0000256" key="2">
    <source>
        <dbReference type="SAM" id="Phobius"/>
    </source>
</evidence>
<keyword evidence="5" id="KW-1185">Reference proteome</keyword>
<dbReference type="EMBL" id="FOXX01000020">
    <property type="protein sequence ID" value="SFQ86975.1"/>
    <property type="molecule type" value="Genomic_DNA"/>
</dbReference>
<keyword evidence="2" id="KW-0812">Transmembrane</keyword>
<keyword evidence="2" id="KW-0472">Membrane</keyword>
<dbReference type="PANTHER" id="PTHR43156">
    <property type="entry name" value="STAGE II SPORULATION PROTEIN E-RELATED"/>
    <property type="match status" value="1"/>
</dbReference>
<feature type="transmembrane region" description="Helical" evidence="2">
    <location>
        <begin position="151"/>
        <end position="174"/>
    </location>
</feature>
<dbReference type="InterPro" id="IPR036457">
    <property type="entry name" value="PPM-type-like_dom_sf"/>
</dbReference>
<feature type="transmembrane region" description="Helical" evidence="2">
    <location>
        <begin position="194"/>
        <end position="214"/>
    </location>
</feature>
<organism evidence="4 5">
    <name type="scientific">Priestia endophytica DSM 13796</name>
    <dbReference type="NCBI Taxonomy" id="1121089"/>
    <lineage>
        <taxon>Bacteria</taxon>
        <taxon>Bacillati</taxon>
        <taxon>Bacillota</taxon>
        <taxon>Bacilli</taxon>
        <taxon>Bacillales</taxon>
        <taxon>Bacillaceae</taxon>
        <taxon>Priestia</taxon>
    </lineage>
</organism>
<dbReference type="InterPro" id="IPR045768">
    <property type="entry name" value="SpoIIE_N"/>
</dbReference>
<dbReference type="InterPro" id="IPR001932">
    <property type="entry name" value="PPM-type_phosphatase-like_dom"/>
</dbReference>
<feature type="transmembrane region" description="Helical" evidence="2">
    <location>
        <begin position="128"/>
        <end position="145"/>
    </location>
</feature>
<gene>
    <name evidence="4" type="ORF">SAMN02745910_04736</name>
</gene>
<evidence type="ECO:0000256" key="1">
    <source>
        <dbReference type="ARBA" id="ARBA00022801"/>
    </source>
</evidence>
<sequence length="825" mass="91915">MEKTERNYASPIPNLVADRTKKETSKFFLGLQLKLENLLFQSGLLILITGFLLGRALILMEIMPFALPFVAAVYVMKKEKLGVSALAVLGGAFTISVEKGAFVLLCVFAFLILYKVSGFLSVEPARKLPLIVFVTMLIVNLSLSYTSAWTLTVYDVTLAVVESGLSFILTMIFLQSIPLISQKINPHALKIEEVICLIILLASVMTGTTGWEIYGLSIEHILSRYLVIVFAFVAGATVGSTVGVVTGLILSLANVSSLYEMSLLAFSGLLGGLLKDGKKLGVSLGLIVGTLLISLYSKPDEILSLNLYESLVAVGLFLLTPKGIIGKISKLVPGTAEHSNEQQQYLRKVRDVTANRVEQFSNVFEALSSSFSKNTFYDNEQNEEKEVDYFLSNVTEKTCQLCFKKEQCWGAQLDTTYDYMTEIMQEVENGTMKTNQRLNREWDKHCVKSKKMIETMEKELTYFYANKQLKQQIIESRKIVAEQLSGVSQVMKDFADEIQKERQHLYVQEEQIVEALKGFGIEVNQIEIYNLEQGNVDIEMWVPYCEGRGECEKLIAPLLSDILNETVIVKEEKCAPYPQGYCHASFCSAQAYVVETGVAHAAKGGGFISGDSYSIIELSRNKHAIAISDGMGNGERAHCESTDTLQLLKQILKTGIEEKMAIKSVNSILALRTNEEMYSTLDLAMVDLQDANAKFLKIGSIPSFIKRGNKIIKIQANNLPIGIIDEFEVDVVSEKLKAGDLLIMMSDGVFEGPRHVENYEMWMKRKISEIETDHPQEVADIIMEEVIRTKAGVIDDDMTVVVTKIQHNIPKWSSIPVHSQAQKQA</sequence>
<feature type="transmembrane region" description="Helical" evidence="2">
    <location>
        <begin position="79"/>
        <end position="95"/>
    </location>
</feature>
<evidence type="ECO:0000259" key="3">
    <source>
        <dbReference type="PROSITE" id="PS51746"/>
    </source>
</evidence>
<comment type="caution">
    <text evidence="4">The sequence shown here is derived from an EMBL/GenBank/DDBJ whole genome shotgun (WGS) entry which is preliminary data.</text>
</comment>
<evidence type="ECO:0000313" key="5">
    <source>
        <dbReference type="Proteomes" id="UP000182762"/>
    </source>
</evidence>
<proteinExistence type="predicted"/>
<dbReference type="SUPFAM" id="SSF81606">
    <property type="entry name" value="PP2C-like"/>
    <property type="match status" value="1"/>
</dbReference>
<dbReference type="Pfam" id="PF19732">
    <property type="entry name" value="SpoIIE_N"/>
    <property type="match status" value="1"/>
</dbReference>
<protein>
    <submittedName>
        <fullName evidence="4">Stage II sporulation protein E</fullName>
    </submittedName>
</protein>
<dbReference type="Pfam" id="PF07228">
    <property type="entry name" value="SpoIIE"/>
    <property type="match status" value="1"/>
</dbReference>
<keyword evidence="1" id="KW-0378">Hydrolase</keyword>
<feature type="transmembrane region" description="Helical" evidence="2">
    <location>
        <begin position="226"/>
        <end position="259"/>
    </location>
</feature>
<accession>A0A1I6C1M3</accession>
<dbReference type="Gene3D" id="3.60.40.10">
    <property type="entry name" value="PPM-type phosphatase domain"/>
    <property type="match status" value="1"/>
</dbReference>
<dbReference type="GeneID" id="93713255"/>
<name>A0A1I6C1M3_9BACI</name>
<evidence type="ECO:0000313" key="4">
    <source>
        <dbReference type="EMBL" id="SFQ86975.1"/>
    </source>
</evidence>
<feature type="transmembrane region" description="Helical" evidence="2">
    <location>
        <begin position="38"/>
        <end position="58"/>
    </location>
</feature>
<dbReference type="InterPro" id="IPR052016">
    <property type="entry name" value="Bact_Sigma-Reg"/>
</dbReference>
<dbReference type="RefSeq" id="WP_061803147.1">
    <property type="nucleotide sequence ID" value="NZ_FOXX01000020.1"/>
</dbReference>
<reference evidence="4 5" key="1">
    <citation type="submission" date="2016-10" db="EMBL/GenBank/DDBJ databases">
        <authorList>
            <person name="Varghese N."/>
            <person name="Submissions S."/>
        </authorList>
    </citation>
    <scope>NUCLEOTIDE SEQUENCE [LARGE SCALE GENOMIC DNA]</scope>
    <source>
        <strain evidence="4 5">DSM 13796</strain>
    </source>
</reference>
<dbReference type="PROSITE" id="PS51746">
    <property type="entry name" value="PPM_2"/>
    <property type="match status" value="1"/>
</dbReference>
<feature type="transmembrane region" description="Helical" evidence="2">
    <location>
        <begin position="101"/>
        <end position="121"/>
    </location>
</feature>
<dbReference type="PANTHER" id="PTHR43156:SF2">
    <property type="entry name" value="STAGE II SPORULATION PROTEIN E"/>
    <property type="match status" value="1"/>
</dbReference>
<feature type="domain" description="PPM-type phosphatase" evidence="3">
    <location>
        <begin position="595"/>
        <end position="805"/>
    </location>
</feature>